<dbReference type="GO" id="GO:0060320">
    <property type="term" value="P:rejection of self pollen"/>
    <property type="evidence" value="ECO:0007669"/>
    <property type="project" value="UniProtKB-KW"/>
</dbReference>
<evidence type="ECO:0000256" key="3">
    <source>
        <dbReference type="ARBA" id="ARBA00022471"/>
    </source>
</evidence>
<proteinExistence type="inferred from homology"/>
<gene>
    <name evidence="7" type="ORF">TCM_038922</name>
</gene>
<dbReference type="AlphaFoldDB" id="A0A061GXG6"/>
<organism evidence="7 8">
    <name type="scientific">Theobroma cacao</name>
    <name type="common">Cacao</name>
    <name type="synonym">Cocoa</name>
    <dbReference type="NCBI Taxonomy" id="3641"/>
    <lineage>
        <taxon>Eukaryota</taxon>
        <taxon>Viridiplantae</taxon>
        <taxon>Streptophyta</taxon>
        <taxon>Embryophyta</taxon>
        <taxon>Tracheophyta</taxon>
        <taxon>Spermatophyta</taxon>
        <taxon>Magnoliopsida</taxon>
        <taxon>eudicotyledons</taxon>
        <taxon>Gunneridae</taxon>
        <taxon>Pentapetalae</taxon>
        <taxon>rosids</taxon>
        <taxon>malvids</taxon>
        <taxon>Malvales</taxon>
        <taxon>Malvaceae</taxon>
        <taxon>Byttnerioideae</taxon>
        <taxon>Theobroma</taxon>
    </lineage>
</organism>
<dbReference type="OMA" id="DYEIPWP"/>
<dbReference type="GO" id="GO:0005576">
    <property type="term" value="C:extracellular region"/>
    <property type="evidence" value="ECO:0007669"/>
    <property type="project" value="UniProtKB-SubCell"/>
</dbReference>
<comment type="subcellular location">
    <subcellularLocation>
        <location evidence="1 6">Secreted</location>
    </subcellularLocation>
</comment>
<evidence type="ECO:0000256" key="2">
    <source>
        <dbReference type="ARBA" id="ARBA00005581"/>
    </source>
</evidence>
<feature type="chain" id="PRO_5025084608" description="S-protein homolog" evidence="6">
    <location>
        <begin position="27"/>
        <end position="149"/>
    </location>
</feature>
<dbReference type="HOGENOM" id="CLU_1689712_0_0_1"/>
<dbReference type="eggNOG" id="ENOG502SQ9N">
    <property type="taxonomic scope" value="Eukaryota"/>
</dbReference>
<protein>
    <recommendedName>
        <fullName evidence="6">S-protein homolog</fullName>
    </recommendedName>
</protein>
<dbReference type="InterPro" id="IPR010264">
    <property type="entry name" value="Self-incomp_S1"/>
</dbReference>
<evidence type="ECO:0000313" key="7">
    <source>
        <dbReference type="EMBL" id="EOY31794.1"/>
    </source>
</evidence>
<dbReference type="Proteomes" id="UP000026915">
    <property type="component" value="Chromosome 9"/>
</dbReference>
<keyword evidence="8" id="KW-1185">Reference proteome</keyword>
<keyword evidence="5 6" id="KW-0732">Signal</keyword>
<evidence type="ECO:0000313" key="8">
    <source>
        <dbReference type="Proteomes" id="UP000026915"/>
    </source>
</evidence>
<dbReference type="PANTHER" id="PTHR31232">
    <property type="match status" value="1"/>
</dbReference>
<name>A0A061GXG6_THECC</name>
<keyword evidence="3 6" id="KW-0713">Self-incompatibility</keyword>
<evidence type="ECO:0000256" key="4">
    <source>
        <dbReference type="ARBA" id="ARBA00022525"/>
    </source>
</evidence>
<dbReference type="EMBL" id="CM001887">
    <property type="protein sequence ID" value="EOY31794.1"/>
    <property type="molecule type" value="Genomic_DNA"/>
</dbReference>
<sequence length="149" mass="17868">MSSLKLNNILAIFLVASLARFEPSLGFYLGRRHLHIVNWLDNQEPLMVRCWCNGGSLGTHNLKYKEEFRWEFLEIIPFQLMKIECDMEFNDGGKPRRGHFVVFDSTQEVRRRECYKWCNWSVGIYGLYAYDEVDERWDYEIPWPSKNTF</sequence>
<dbReference type="InParanoid" id="A0A061GXG6"/>
<evidence type="ECO:0000256" key="1">
    <source>
        <dbReference type="ARBA" id="ARBA00004613"/>
    </source>
</evidence>
<feature type="signal peptide" evidence="6">
    <location>
        <begin position="1"/>
        <end position="26"/>
    </location>
</feature>
<dbReference type="PANTHER" id="PTHR31232:SF32">
    <property type="entry name" value="S-PROTEIN HOMOLOG"/>
    <property type="match status" value="1"/>
</dbReference>
<evidence type="ECO:0000256" key="6">
    <source>
        <dbReference type="RuleBase" id="RU367044"/>
    </source>
</evidence>
<dbReference type="Pfam" id="PF05938">
    <property type="entry name" value="Self-incomp_S1"/>
    <property type="match status" value="1"/>
</dbReference>
<reference evidence="7 8" key="1">
    <citation type="journal article" date="2013" name="Genome Biol.">
        <title>The genome sequence of the most widely cultivated cacao type and its use to identify candidate genes regulating pod color.</title>
        <authorList>
            <person name="Motamayor J.C."/>
            <person name="Mockaitis K."/>
            <person name="Schmutz J."/>
            <person name="Haiminen N."/>
            <person name="Iii D.L."/>
            <person name="Cornejo O."/>
            <person name="Findley S.D."/>
            <person name="Zheng P."/>
            <person name="Utro F."/>
            <person name="Royaert S."/>
            <person name="Saski C."/>
            <person name="Jenkins J."/>
            <person name="Podicheti R."/>
            <person name="Zhao M."/>
            <person name="Scheffler B.E."/>
            <person name="Stack J.C."/>
            <person name="Feltus F.A."/>
            <person name="Mustiga G.M."/>
            <person name="Amores F."/>
            <person name="Phillips W."/>
            <person name="Marelli J.P."/>
            <person name="May G.D."/>
            <person name="Shapiro H."/>
            <person name="Ma J."/>
            <person name="Bustamante C.D."/>
            <person name="Schnell R.J."/>
            <person name="Main D."/>
            <person name="Gilbert D."/>
            <person name="Parida L."/>
            <person name="Kuhn D.N."/>
        </authorList>
    </citation>
    <scope>NUCLEOTIDE SEQUENCE [LARGE SCALE GENOMIC DNA]</scope>
    <source>
        <strain evidence="8">cv. Matina 1-6</strain>
    </source>
</reference>
<accession>A0A061GXG6</accession>
<comment type="similarity">
    <text evidence="2 6">Belongs to the plant self-incompatibility (S1) protein family.</text>
</comment>
<dbReference type="Gramene" id="EOY31794">
    <property type="protein sequence ID" value="EOY31794"/>
    <property type="gene ID" value="TCM_038922"/>
</dbReference>
<keyword evidence="4 6" id="KW-0964">Secreted</keyword>
<evidence type="ECO:0000256" key="5">
    <source>
        <dbReference type="ARBA" id="ARBA00022729"/>
    </source>
</evidence>